<feature type="compositionally biased region" description="Low complexity" evidence="1">
    <location>
        <begin position="239"/>
        <end position="249"/>
    </location>
</feature>
<feature type="region of interest" description="Disordered" evidence="1">
    <location>
        <begin position="226"/>
        <end position="258"/>
    </location>
</feature>
<dbReference type="EMBL" id="JBEFKJ010000022">
    <property type="protein sequence ID" value="KAL2040300.1"/>
    <property type="molecule type" value="Genomic_DNA"/>
</dbReference>
<gene>
    <name evidence="2" type="ORF">N7G274_007203</name>
</gene>
<reference evidence="2 3" key="1">
    <citation type="submission" date="2024-09" db="EMBL/GenBank/DDBJ databases">
        <title>Rethinking Asexuality: The Enigmatic Case of Functional Sexual Genes in Lepraria (Stereocaulaceae).</title>
        <authorList>
            <person name="Doellman M."/>
            <person name="Sun Y."/>
            <person name="Barcenas-Pena A."/>
            <person name="Lumbsch H.T."/>
            <person name="Grewe F."/>
        </authorList>
    </citation>
    <scope>NUCLEOTIDE SEQUENCE [LARGE SCALE GENOMIC DNA]</scope>
    <source>
        <strain evidence="2 3">Mercado 3170</strain>
    </source>
</reference>
<protein>
    <submittedName>
        <fullName evidence="2">Uncharacterized protein</fullName>
    </submittedName>
</protein>
<comment type="caution">
    <text evidence="2">The sequence shown here is derived from an EMBL/GenBank/DDBJ whole genome shotgun (WGS) entry which is preliminary data.</text>
</comment>
<evidence type="ECO:0000313" key="2">
    <source>
        <dbReference type="EMBL" id="KAL2040300.1"/>
    </source>
</evidence>
<evidence type="ECO:0000256" key="1">
    <source>
        <dbReference type="SAM" id="MobiDB-lite"/>
    </source>
</evidence>
<name>A0ABR4A4E5_9LECA</name>
<organism evidence="2 3">
    <name type="scientific">Stereocaulon virgatum</name>
    <dbReference type="NCBI Taxonomy" id="373712"/>
    <lineage>
        <taxon>Eukaryota</taxon>
        <taxon>Fungi</taxon>
        <taxon>Dikarya</taxon>
        <taxon>Ascomycota</taxon>
        <taxon>Pezizomycotina</taxon>
        <taxon>Lecanoromycetes</taxon>
        <taxon>OSLEUM clade</taxon>
        <taxon>Lecanoromycetidae</taxon>
        <taxon>Lecanorales</taxon>
        <taxon>Lecanorineae</taxon>
        <taxon>Stereocaulaceae</taxon>
        <taxon>Stereocaulon</taxon>
    </lineage>
</organism>
<keyword evidence="3" id="KW-1185">Reference proteome</keyword>
<dbReference type="Proteomes" id="UP001590950">
    <property type="component" value="Unassembled WGS sequence"/>
</dbReference>
<proteinExistence type="predicted"/>
<evidence type="ECO:0000313" key="3">
    <source>
        <dbReference type="Proteomes" id="UP001590950"/>
    </source>
</evidence>
<sequence>MATDNVFAELQQLVVAMLAAHSLQQREPSVVDPFLDMYLDGYGPDMKTLDAIKDPFNALQDLYETYMAIETFTPLFAKSRIQNMYLPTKGSQPWGLRYTDAIWEPDLHHLVLISRRWHDDLPEDGTWPSELPLSDDESYRIKRALWRFQLYSVLFHLPGFNDTCNIAMNIASAQTQPLLIDQQCRYLGKFNAWEVEELATVYDYLLTYLEACYDGPVTTKDIDRVTSQAEDPLTDGQSTTRNENLTTTTDSPSLETPGVDQDAAIQAEVEHFRRRIRYQLSRGLPFLYKFKLKLENVGPNDYVDGFDLENHTLDVGLGEALWHPNMACKNHGSRYLPGIGPQWDPAIGSFGKAGHPLRVWPDNPYAHIPTAGWKICIALRSWKATLVEVYASEELQAMRAVGGIFFDGVDELEDYTSLESREEDEEELLWDWDE</sequence>
<accession>A0ABR4A4E5</accession>